<accession>A0A1I8FIA7</accession>
<feature type="compositionally biased region" description="Basic and acidic residues" evidence="1">
    <location>
        <begin position="85"/>
        <end position="100"/>
    </location>
</feature>
<proteinExistence type="predicted"/>
<protein>
    <submittedName>
        <fullName evidence="3">CC71L protein</fullName>
    </submittedName>
</protein>
<dbReference type="WBParaSite" id="maker-unitig_36075-snap-gene-0.2-mRNA-1">
    <property type="protein sequence ID" value="maker-unitig_36075-snap-gene-0.2-mRNA-1"/>
    <property type="gene ID" value="maker-unitig_36075-snap-gene-0.2"/>
</dbReference>
<dbReference type="Proteomes" id="UP000095280">
    <property type="component" value="Unplaced"/>
</dbReference>
<keyword evidence="2" id="KW-1185">Reference proteome</keyword>
<sequence>PRRSTCAVTSSIVERPRQSAARISTPKSVVGSKRSRRSPAKHQSAAAARIILGWGGGASAAAFGQGLAEPLAYPEPGEDGGTRSSGRERKKLEEKRSTAARVCKAEAAELKA</sequence>
<dbReference type="AlphaFoldDB" id="A0A1I8FIA7"/>
<feature type="region of interest" description="Disordered" evidence="1">
    <location>
        <begin position="70"/>
        <end position="100"/>
    </location>
</feature>
<evidence type="ECO:0000313" key="2">
    <source>
        <dbReference type="Proteomes" id="UP000095280"/>
    </source>
</evidence>
<feature type="region of interest" description="Disordered" evidence="1">
    <location>
        <begin position="1"/>
        <end position="43"/>
    </location>
</feature>
<feature type="compositionally biased region" description="Polar residues" evidence="1">
    <location>
        <begin position="1"/>
        <end position="12"/>
    </location>
</feature>
<evidence type="ECO:0000313" key="3">
    <source>
        <dbReference type="WBParaSite" id="maker-unitig_36075-snap-gene-0.2-mRNA-1"/>
    </source>
</evidence>
<organism evidence="2 3">
    <name type="scientific">Macrostomum lignano</name>
    <dbReference type="NCBI Taxonomy" id="282301"/>
    <lineage>
        <taxon>Eukaryota</taxon>
        <taxon>Metazoa</taxon>
        <taxon>Spiralia</taxon>
        <taxon>Lophotrochozoa</taxon>
        <taxon>Platyhelminthes</taxon>
        <taxon>Rhabditophora</taxon>
        <taxon>Macrostomorpha</taxon>
        <taxon>Macrostomida</taxon>
        <taxon>Macrostomidae</taxon>
        <taxon>Macrostomum</taxon>
    </lineage>
</organism>
<reference evidence="3" key="1">
    <citation type="submission" date="2016-11" db="UniProtKB">
        <authorList>
            <consortium name="WormBaseParasite"/>
        </authorList>
    </citation>
    <scope>IDENTIFICATION</scope>
</reference>
<name>A0A1I8FIA7_9PLAT</name>
<evidence type="ECO:0000256" key="1">
    <source>
        <dbReference type="SAM" id="MobiDB-lite"/>
    </source>
</evidence>